<keyword evidence="6" id="KW-1185">Reference proteome</keyword>
<name>A0A7X8YCG4_9MICC</name>
<dbReference type="PANTHER" id="PTHR33392:SF6">
    <property type="entry name" value="POLYISOPRENYL-TEICHOIC ACID--PEPTIDOGLYCAN TEICHOIC ACID TRANSFERASE TAGU"/>
    <property type="match status" value="1"/>
</dbReference>
<dbReference type="EMBL" id="JABAHY010000001">
    <property type="protein sequence ID" value="NLS08543.1"/>
    <property type="molecule type" value="Genomic_DNA"/>
</dbReference>
<comment type="similarity">
    <text evidence="1">Belongs to the LytR/CpsA/Psr (LCP) family.</text>
</comment>
<sequence>MNNPEQHRPRRARGGVVPPAETPAPKERKKRGPKTRAAIIAISVLLVLVVGAAGVAYYYLNRVQQTFEENRNVIEELDDLDDETAYRTSEGTINVLLLGSDSRGSSEEEYRSQLDEEGERSDAMMLVHIPEDRSGIYVMSIMRDLWVDVPGHGPNRVNSALHEGGLELAVDTVEELLYTHIDHVVTIDFEGFADLTEALGGVYVDNPRSFMAGQHNPAFYPEGTIRLEGSNALRFVRERQSFLMGDYVRVENQQLVLRGIVERFLSGDTLTNPNRIIAVLEAILPYMEMDEGLDQDRIISYALDMTNFRSNDVHMFTMPTGEQTVTAGGAQVIMPDDAMMEVLREHLHDEQMGDFMEYLERVENGEEPPPHPTPEDEALQDGTLPEDGTDPGMPQDPESGHQTGGQLGGEIGRRLTEEY</sequence>
<dbReference type="AlphaFoldDB" id="A0A7X8YCG4"/>
<dbReference type="InterPro" id="IPR004474">
    <property type="entry name" value="LytR_CpsA_psr"/>
</dbReference>
<feature type="transmembrane region" description="Helical" evidence="3">
    <location>
        <begin position="37"/>
        <end position="60"/>
    </location>
</feature>
<dbReference type="Gene3D" id="3.40.630.190">
    <property type="entry name" value="LCP protein"/>
    <property type="match status" value="1"/>
</dbReference>
<evidence type="ECO:0000313" key="6">
    <source>
        <dbReference type="Proteomes" id="UP000523139"/>
    </source>
</evidence>
<protein>
    <submittedName>
        <fullName evidence="5">LCP family protein</fullName>
    </submittedName>
</protein>
<evidence type="ECO:0000256" key="1">
    <source>
        <dbReference type="ARBA" id="ARBA00006068"/>
    </source>
</evidence>
<dbReference type="InterPro" id="IPR050922">
    <property type="entry name" value="LytR/CpsA/Psr_CW_biosynth"/>
</dbReference>
<keyword evidence="3" id="KW-0812">Transmembrane</keyword>
<dbReference type="PANTHER" id="PTHR33392">
    <property type="entry name" value="POLYISOPRENYL-TEICHOIC ACID--PEPTIDOGLYCAN TEICHOIC ACID TRANSFERASE TAGU"/>
    <property type="match status" value="1"/>
</dbReference>
<evidence type="ECO:0000313" key="5">
    <source>
        <dbReference type="EMBL" id="NLS08543.1"/>
    </source>
</evidence>
<feature type="region of interest" description="Disordered" evidence="2">
    <location>
        <begin position="363"/>
        <end position="419"/>
    </location>
</feature>
<proteinExistence type="inferred from homology"/>
<dbReference type="Pfam" id="PF03816">
    <property type="entry name" value="LytR_cpsA_psr"/>
    <property type="match status" value="1"/>
</dbReference>
<dbReference type="NCBIfam" id="TIGR00350">
    <property type="entry name" value="lytR_cpsA_psr"/>
    <property type="match status" value="1"/>
</dbReference>
<dbReference type="Proteomes" id="UP000523139">
    <property type="component" value="Unassembled WGS sequence"/>
</dbReference>
<evidence type="ECO:0000256" key="3">
    <source>
        <dbReference type="SAM" id="Phobius"/>
    </source>
</evidence>
<reference evidence="5 6" key="1">
    <citation type="submission" date="2020-04" db="EMBL/GenBank/DDBJ databases">
        <title>Nesterenkonia sp. nov., isolated from marine sediment.</title>
        <authorList>
            <person name="Zhang G."/>
        </authorList>
    </citation>
    <scope>NUCLEOTIDE SEQUENCE [LARGE SCALE GENOMIC DNA]</scope>
    <source>
        <strain evidence="5 6">MY13</strain>
    </source>
</reference>
<feature type="region of interest" description="Disordered" evidence="2">
    <location>
        <begin position="1"/>
        <end position="33"/>
    </location>
</feature>
<comment type="caution">
    <text evidence="5">The sequence shown here is derived from an EMBL/GenBank/DDBJ whole genome shotgun (WGS) entry which is preliminary data.</text>
</comment>
<organism evidence="5 6">
    <name type="scientific">Nesterenkonia sedimenti</name>
    <dbReference type="NCBI Taxonomy" id="1463632"/>
    <lineage>
        <taxon>Bacteria</taxon>
        <taxon>Bacillati</taxon>
        <taxon>Actinomycetota</taxon>
        <taxon>Actinomycetes</taxon>
        <taxon>Micrococcales</taxon>
        <taxon>Micrococcaceae</taxon>
        <taxon>Nesterenkonia</taxon>
    </lineage>
</organism>
<evidence type="ECO:0000256" key="2">
    <source>
        <dbReference type="SAM" id="MobiDB-lite"/>
    </source>
</evidence>
<gene>
    <name evidence="5" type="ORF">HGQ17_00670</name>
</gene>
<evidence type="ECO:0000259" key="4">
    <source>
        <dbReference type="Pfam" id="PF03816"/>
    </source>
</evidence>
<feature type="domain" description="Cell envelope-related transcriptional attenuator" evidence="4">
    <location>
        <begin position="120"/>
        <end position="264"/>
    </location>
</feature>
<accession>A0A7X8YCG4</accession>
<keyword evidence="3" id="KW-0472">Membrane</keyword>
<keyword evidence="3" id="KW-1133">Transmembrane helix</keyword>
<dbReference type="RefSeq" id="WP_168886045.1">
    <property type="nucleotide sequence ID" value="NZ_JABAHY010000001.1"/>
</dbReference>